<dbReference type="EMBL" id="CAJNRE010015639">
    <property type="protein sequence ID" value="CAF2139531.1"/>
    <property type="molecule type" value="Genomic_DNA"/>
</dbReference>
<proteinExistence type="predicted"/>
<dbReference type="Proteomes" id="UP000663856">
    <property type="component" value="Unassembled WGS sequence"/>
</dbReference>
<dbReference type="AlphaFoldDB" id="A0A816WXV5"/>
<dbReference type="Proteomes" id="UP000663866">
    <property type="component" value="Unassembled WGS sequence"/>
</dbReference>
<evidence type="ECO:0000313" key="6">
    <source>
        <dbReference type="Proteomes" id="UP000663866"/>
    </source>
</evidence>
<evidence type="ECO:0000313" key="5">
    <source>
        <dbReference type="Proteomes" id="UP000663824"/>
    </source>
</evidence>
<dbReference type="Proteomes" id="UP000676336">
    <property type="component" value="Unassembled WGS sequence"/>
</dbReference>
<dbReference type="EMBL" id="CAJNRF010017911">
    <property type="protein sequence ID" value="CAF2242910.1"/>
    <property type="molecule type" value="Genomic_DNA"/>
</dbReference>
<organism evidence="1 5">
    <name type="scientific">Rotaria magnacalcarata</name>
    <dbReference type="NCBI Taxonomy" id="392030"/>
    <lineage>
        <taxon>Eukaryota</taxon>
        <taxon>Metazoa</taxon>
        <taxon>Spiralia</taxon>
        <taxon>Gnathifera</taxon>
        <taxon>Rotifera</taxon>
        <taxon>Eurotatoria</taxon>
        <taxon>Bdelloidea</taxon>
        <taxon>Philodinida</taxon>
        <taxon>Philodinidae</taxon>
        <taxon>Rotaria</taxon>
    </lineage>
</organism>
<name>A0A816WXV5_9BILA</name>
<evidence type="ECO:0000313" key="4">
    <source>
        <dbReference type="EMBL" id="CAF5038728.1"/>
    </source>
</evidence>
<protein>
    <submittedName>
        <fullName evidence="1">Uncharacterized protein</fullName>
    </submittedName>
</protein>
<dbReference type="EMBL" id="CAJOBG010052282">
    <property type="protein sequence ID" value="CAF4493715.1"/>
    <property type="molecule type" value="Genomic_DNA"/>
</dbReference>
<reference evidence="1" key="1">
    <citation type="submission" date="2021-02" db="EMBL/GenBank/DDBJ databases">
        <authorList>
            <person name="Nowell W R."/>
        </authorList>
    </citation>
    <scope>NUCLEOTIDE SEQUENCE</scope>
</reference>
<dbReference type="Proteomes" id="UP000663824">
    <property type="component" value="Unassembled WGS sequence"/>
</dbReference>
<keyword evidence="6" id="KW-1185">Reference proteome</keyword>
<evidence type="ECO:0000313" key="1">
    <source>
        <dbReference type="EMBL" id="CAF2139531.1"/>
    </source>
</evidence>
<gene>
    <name evidence="1" type="ORF">MBJ925_LOCUS29245</name>
    <name evidence="3" type="ORF">OVN521_LOCUS40337</name>
    <name evidence="4" type="ORF">SMN809_LOCUS58527</name>
    <name evidence="2" type="ORF">WKI299_LOCUS36612</name>
</gene>
<comment type="caution">
    <text evidence="1">The sequence shown here is derived from an EMBL/GenBank/DDBJ whole genome shotgun (WGS) entry which is preliminary data.</text>
</comment>
<evidence type="ECO:0000313" key="3">
    <source>
        <dbReference type="EMBL" id="CAF4493715.1"/>
    </source>
</evidence>
<evidence type="ECO:0000313" key="2">
    <source>
        <dbReference type="EMBL" id="CAF2242910.1"/>
    </source>
</evidence>
<dbReference type="EMBL" id="CAJOBI010219891">
    <property type="protein sequence ID" value="CAF5038728.1"/>
    <property type="molecule type" value="Genomic_DNA"/>
</dbReference>
<accession>A0A816WXV5</accession>
<sequence length="47" mass="5328">CDDALLTHLDVYFLMGANGCSRQSSITLVNEYTHEMTKNGRIPRQDL</sequence>
<feature type="non-terminal residue" evidence="1">
    <location>
        <position position="1"/>
    </location>
</feature>